<evidence type="ECO:0000259" key="3">
    <source>
        <dbReference type="Pfam" id="PF25053"/>
    </source>
</evidence>
<dbReference type="InterPro" id="IPR056693">
    <property type="entry name" value="DUF7791"/>
</dbReference>
<dbReference type="InterPro" id="IPR056884">
    <property type="entry name" value="NPHP3-like_N"/>
</dbReference>
<dbReference type="STRING" id="1149755.A0A2J6QRG0"/>
<dbReference type="PANTHER" id="PTHR10039">
    <property type="entry name" value="AMELOGENIN"/>
    <property type="match status" value="1"/>
</dbReference>
<keyword evidence="5" id="KW-1185">Reference proteome</keyword>
<dbReference type="EMBL" id="KZ613983">
    <property type="protein sequence ID" value="PMD28842.1"/>
    <property type="molecule type" value="Genomic_DNA"/>
</dbReference>
<dbReference type="Pfam" id="PF24883">
    <property type="entry name" value="NPHP3_N"/>
    <property type="match status" value="1"/>
</dbReference>
<organism evidence="4 5">
    <name type="scientific">Hyaloscypha variabilis (strain UAMH 11265 / GT02V1 / F)</name>
    <name type="common">Meliniomyces variabilis</name>
    <dbReference type="NCBI Taxonomy" id="1149755"/>
    <lineage>
        <taxon>Eukaryota</taxon>
        <taxon>Fungi</taxon>
        <taxon>Dikarya</taxon>
        <taxon>Ascomycota</taxon>
        <taxon>Pezizomycotina</taxon>
        <taxon>Leotiomycetes</taxon>
        <taxon>Helotiales</taxon>
        <taxon>Hyaloscyphaceae</taxon>
        <taxon>Hyaloscypha</taxon>
        <taxon>Hyaloscypha variabilis</taxon>
    </lineage>
</organism>
<dbReference type="SUPFAM" id="SSF52540">
    <property type="entry name" value="P-loop containing nucleoside triphosphate hydrolases"/>
    <property type="match status" value="1"/>
</dbReference>
<gene>
    <name evidence="4" type="ORF">L207DRAFT_574642</name>
</gene>
<name>A0A2J6QRG0_HYAVF</name>
<reference evidence="4 5" key="1">
    <citation type="submission" date="2016-04" db="EMBL/GenBank/DDBJ databases">
        <title>A degradative enzymes factory behind the ericoid mycorrhizal symbiosis.</title>
        <authorList>
            <consortium name="DOE Joint Genome Institute"/>
            <person name="Martino E."/>
            <person name="Morin E."/>
            <person name="Grelet G."/>
            <person name="Kuo A."/>
            <person name="Kohler A."/>
            <person name="Daghino S."/>
            <person name="Barry K."/>
            <person name="Choi C."/>
            <person name="Cichocki N."/>
            <person name="Clum A."/>
            <person name="Copeland A."/>
            <person name="Hainaut M."/>
            <person name="Haridas S."/>
            <person name="Labutti K."/>
            <person name="Lindquist E."/>
            <person name="Lipzen A."/>
            <person name="Khouja H.-R."/>
            <person name="Murat C."/>
            <person name="Ohm R."/>
            <person name="Olson A."/>
            <person name="Spatafora J."/>
            <person name="Veneault-Fourrey C."/>
            <person name="Henrissat B."/>
            <person name="Grigoriev I."/>
            <person name="Martin F."/>
            <person name="Perotto S."/>
        </authorList>
    </citation>
    <scope>NUCLEOTIDE SEQUENCE [LARGE SCALE GENOMIC DNA]</scope>
    <source>
        <strain evidence="4 5">F</strain>
    </source>
</reference>
<dbReference type="Proteomes" id="UP000235786">
    <property type="component" value="Unassembled WGS sequence"/>
</dbReference>
<accession>A0A2J6QRG0</accession>
<dbReference type="AlphaFoldDB" id="A0A2J6QRG0"/>
<keyword evidence="1" id="KW-0677">Repeat</keyword>
<feature type="domain" description="DUF7791" evidence="3">
    <location>
        <begin position="553"/>
        <end position="700"/>
    </location>
</feature>
<evidence type="ECO:0000256" key="1">
    <source>
        <dbReference type="ARBA" id="ARBA00022737"/>
    </source>
</evidence>
<evidence type="ECO:0000313" key="5">
    <source>
        <dbReference type="Proteomes" id="UP000235786"/>
    </source>
</evidence>
<evidence type="ECO:0000259" key="2">
    <source>
        <dbReference type="Pfam" id="PF24883"/>
    </source>
</evidence>
<feature type="domain" description="Nephrocystin 3-like N-terminal" evidence="2">
    <location>
        <begin position="278"/>
        <end position="443"/>
    </location>
</feature>
<sequence>MAEAIAALSLAGTIVQFIDFGGKVLFGGLKLYKNRLGSSALSEMKDTKIITESLQRLIEKLNQPLEESGPANEGSKLSQTEIDLRDLAAHCSDIAKELLRAIAKVELQGKRGKWDSLRAALKHVLAEERIEKIRQRLDNFRQEVIMHILACFRNDTSNALKWQESALKTLQGRTASIGEDFLRFVEQSNKWQEGYIEDCRRWRKEIIDAIHSNSSSETRSSTMFGVPKHAVHEKLLALLKFEEMEDRHERIAEAFDKTFQWIFHDLDSESPQETRWVSFAEWLASSSSLYWITGKAGSGKSTLIKYVAQDRRTINYLKIWASAETLVTASYFFWNSGTSMQMSQQGLLRSLLHQMLSSCPELTCKLLPERWEAHCLFGDDPNPMTEAELRHAFTLLKNVESTVAKICLFIDGLDEFDGDHCRLVDFIKELSGYPGIKLCVSSRPWLVFEDAFKTRPSLMIQDLTYPDIMHFVTSKFSRSHGFIELRKSEPEYAAQLLKDIAQKSAGVFLWVALVVSSLLDGLSYGDRVSDLQKRLSLLPPDLEKLYRKILDNLDPFYLEHASQLFELVREAKEPPSILCMSLADEELDSVLKRKIAPFDDEEINTRVDIMKRRLNSRCKGLLEVASAMENSEGGLHPVGGPEIHTPPTSTVQYLHSTVKDFLENPKNWKWLMDSRQEAYDPNLALAKSFLGQLKGVSLKTAKAVTLVEKCLLYAWLAQHGRPANLIAVLDGLDRTAGELVFDKRFYVIQDEIFTGGYDPYQASGLVCNWTSIPNIAPRIDPKGLNFLSLATRLGLHEYVAAKAKKGCLVIQNGTVWPLLMDALVPTWCEIALTLPNPFPDEDMLKVLLEQGADPNRSFIYSNYRKITPWEYLLWILQDDIRQANKLAPWLDIVPLFLAHGADPRAITNSIFRSPNVTKSVTYQVGDALNDYLRSSKDWFNWGLNLWWRCEFSATDIEIIKERTAKRSVSFRTPDKARRIEIPSGYWGLKD</sequence>
<dbReference type="Gene3D" id="3.40.50.300">
    <property type="entry name" value="P-loop containing nucleotide triphosphate hydrolases"/>
    <property type="match status" value="1"/>
</dbReference>
<protein>
    <submittedName>
        <fullName evidence="4">Uncharacterized protein</fullName>
    </submittedName>
</protein>
<proteinExistence type="predicted"/>
<dbReference type="OrthoDB" id="443402at2759"/>
<dbReference type="Pfam" id="PF25053">
    <property type="entry name" value="DUF7791"/>
    <property type="match status" value="1"/>
</dbReference>
<evidence type="ECO:0000313" key="4">
    <source>
        <dbReference type="EMBL" id="PMD28842.1"/>
    </source>
</evidence>
<dbReference type="PANTHER" id="PTHR10039:SF5">
    <property type="entry name" value="NACHT DOMAIN-CONTAINING PROTEIN"/>
    <property type="match status" value="1"/>
</dbReference>
<dbReference type="InterPro" id="IPR027417">
    <property type="entry name" value="P-loop_NTPase"/>
</dbReference>